<evidence type="ECO:0000256" key="4">
    <source>
        <dbReference type="ARBA" id="ARBA00022989"/>
    </source>
</evidence>
<comment type="caution">
    <text evidence="6">Lacks conserved residue(s) required for the propagation of feature annotation.</text>
</comment>
<dbReference type="Pfam" id="PF01169">
    <property type="entry name" value="GDT1"/>
    <property type="match status" value="1"/>
</dbReference>
<comment type="subcellular location">
    <subcellularLocation>
        <location evidence="1 6">Membrane</location>
        <topology evidence="1 6">Multi-pass membrane protein</topology>
    </subcellularLocation>
</comment>
<dbReference type="PANTHER" id="PTHR12608">
    <property type="entry name" value="TRANSMEMBRANE PROTEIN HTP-1 RELATED"/>
    <property type="match status" value="1"/>
</dbReference>
<evidence type="ECO:0000256" key="5">
    <source>
        <dbReference type="ARBA" id="ARBA00023136"/>
    </source>
</evidence>
<dbReference type="PANTHER" id="PTHR12608:SF9">
    <property type="entry name" value="GDT1-LIKE PROTEIN 3"/>
    <property type="match status" value="1"/>
</dbReference>
<feature type="region of interest" description="Disordered" evidence="7">
    <location>
        <begin position="37"/>
        <end position="71"/>
    </location>
</feature>
<protein>
    <recommendedName>
        <fullName evidence="6">GDT1 family protein</fullName>
    </recommendedName>
</protein>
<dbReference type="Proteomes" id="UP001189429">
    <property type="component" value="Unassembled WGS sequence"/>
</dbReference>
<evidence type="ECO:0000256" key="6">
    <source>
        <dbReference type="RuleBase" id="RU365102"/>
    </source>
</evidence>
<evidence type="ECO:0000313" key="9">
    <source>
        <dbReference type="Proteomes" id="UP001189429"/>
    </source>
</evidence>
<accession>A0ABN9WFA1</accession>
<feature type="compositionally biased region" description="Basic and acidic residues" evidence="7">
    <location>
        <begin position="57"/>
        <end position="71"/>
    </location>
</feature>
<keyword evidence="9" id="KW-1185">Reference proteome</keyword>
<evidence type="ECO:0000256" key="7">
    <source>
        <dbReference type="SAM" id="MobiDB-lite"/>
    </source>
</evidence>
<feature type="transmembrane region" description="Helical" evidence="6">
    <location>
        <begin position="240"/>
        <end position="260"/>
    </location>
</feature>
<evidence type="ECO:0000256" key="2">
    <source>
        <dbReference type="ARBA" id="ARBA00009190"/>
    </source>
</evidence>
<proteinExistence type="inferred from homology"/>
<reference evidence="8" key="1">
    <citation type="submission" date="2023-10" db="EMBL/GenBank/DDBJ databases">
        <authorList>
            <person name="Chen Y."/>
            <person name="Shah S."/>
            <person name="Dougan E. K."/>
            <person name="Thang M."/>
            <person name="Chan C."/>
        </authorList>
    </citation>
    <scope>NUCLEOTIDE SEQUENCE [LARGE SCALE GENOMIC DNA]</scope>
</reference>
<keyword evidence="5 6" id="KW-0472">Membrane</keyword>
<name>A0ABN9WFA1_9DINO</name>
<dbReference type="EMBL" id="CAUYUJ010018621">
    <property type="protein sequence ID" value="CAK0885081.1"/>
    <property type="molecule type" value="Genomic_DNA"/>
</dbReference>
<gene>
    <name evidence="8" type="ORF">PCOR1329_LOCUS66794</name>
</gene>
<dbReference type="InterPro" id="IPR001727">
    <property type="entry name" value="GDT1-like"/>
</dbReference>
<keyword evidence="4 6" id="KW-1133">Transmembrane helix</keyword>
<keyword evidence="3 6" id="KW-0812">Transmembrane</keyword>
<evidence type="ECO:0000256" key="3">
    <source>
        <dbReference type="ARBA" id="ARBA00022692"/>
    </source>
</evidence>
<feature type="transmembrane region" description="Helical" evidence="6">
    <location>
        <begin position="272"/>
        <end position="292"/>
    </location>
</feature>
<evidence type="ECO:0000256" key="1">
    <source>
        <dbReference type="ARBA" id="ARBA00004141"/>
    </source>
</evidence>
<comment type="similarity">
    <text evidence="2 6">Belongs to the GDT1 family.</text>
</comment>
<feature type="region of interest" description="Disordered" evidence="7">
    <location>
        <begin position="1"/>
        <end position="23"/>
    </location>
</feature>
<comment type="caution">
    <text evidence="8">The sequence shown here is derived from an EMBL/GenBank/DDBJ whole genome shotgun (WGS) entry which is preliminary data.</text>
</comment>
<sequence length="295" mass="31359">MPKRKRAPDVRVGHGRGGRPDAGAHAAMLRAAAAVAPRARAARAQRARPPAPPALDGRARERQARAERVAEAARAAEAERKAKAERVAEAARAAEAERKAKAERVAEAALAAEAKRKASAKRVAEAACYVRETSVAEADQLVDQLADQCPRSGRTREAWGPPALGGLVELLVLHVEEEFNEVENTLKDSATKGQKSLIRRWFSKACSPVFLEAGMLTFIAEWGDRSQIATFTLAAHQNPLGVILGGCLGHTFCTSLAVFGGEWLGKRISQKYVATGGGCLFLLFAVLNALGLGGA</sequence>
<evidence type="ECO:0000313" key="8">
    <source>
        <dbReference type="EMBL" id="CAK0885081.1"/>
    </source>
</evidence>
<feature type="transmembrane region" description="Helical" evidence="6">
    <location>
        <begin position="201"/>
        <end position="220"/>
    </location>
</feature>
<organism evidence="8 9">
    <name type="scientific">Prorocentrum cordatum</name>
    <dbReference type="NCBI Taxonomy" id="2364126"/>
    <lineage>
        <taxon>Eukaryota</taxon>
        <taxon>Sar</taxon>
        <taxon>Alveolata</taxon>
        <taxon>Dinophyceae</taxon>
        <taxon>Prorocentrales</taxon>
        <taxon>Prorocentraceae</taxon>
        <taxon>Prorocentrum</taxon>
    </lineage>
</organism>